<name>A0A6M0CI65_9FLAO</name>
<dbReference type="InterPro" id="IPR019861">
    <property type="entry name" value="PorP/SprF_Bacteroidetes"/>
</dbReference>
<organism evidence="2 3">
    <name type="scientific">Spongiivirga citrea</name>
    <dbReference type="NCBI Taxonomy" id="1481457"/>
    <lineage>
        <taxon>Bacteria</taxon>
        <taxon>Pseudomonadati</taxon>
        <taxon>Bacteroidota</taxon>
        <taxon>Flavobacteriia</taxon>
        <taxon>Flavobacteriales</taxon>
        <taxon>Flavobacteriaceae</taxon>
        <taxon>Spongiivirga</taxon>
    </lineage>
</organism>
<evidence type="ECO:0000313" key="2">
    <source>
        <dbReference type="EMBL" id="NER17585.1"/>
    </source>
</evidence>
<dbReference type="RefSeq" id="WP_164032247.1">
    <property type="nucleotide sequence ID" value="NZ_JAABOQ010000004.1"/>
</dbReference>
<proteinExistence type="predicted"/>
<dbReference type="EMBL" id="JAABOQ010000004">
    <property type="protein sequence ID" value="NER17585.1"/>
    <property type="molecule type" value="Genomic_DNA"/>
</dbReference>
<feature type="compositionally biased region" description="Basic residues" evidence="1">
    <location>
        <begin position="323"/>
        <end position="334"/>
    </location>
</feature>
<evidence type="ECO:0000256" key="1">
    <source>
        <dbReference type="SAM" id="MobiDB-lite"/>
    </source>
</evidence>
<protein>
    <submittedName>
        <fullName evidence="2">Type IX secretion system membrane protein PorP/SprF</fullName>
    </submittedName>
</protein>
<sequence>MTTISKLVFVLTSTLIATSSVIKAQSQEQVSVRSQFIDISNQNLLKYNRSLFHPAFSYVHQETQDLSIYSRIQWVELDNSPKSYFFNYTSRAGERVGTSVSLFQQNVGILTNFGAIVNGAYGIQLDDKVTLSFGVNIPIFRTSLVNNADVTNDPALGNFEESVVVIAQPGINLSIGRFDIGIYGQNLVDYNLKTSESLTNFDEKTFSTHFMYSHPIKSSVQFLDESTLRIVATGLIEGSDASQLGASAILDMPGYGWFQAGYNGFSGFRNEFKGYSVGAGFKMSPELAVGMVYEKGTNVSSLLGPTYEITVAYSFVSKKQKQRGYAPKKRRKPTKTSSTPEKAVVNEVEERVKIDSIQTESAVEANTIDRFRTNKSTKFEKTETLELRPVDGVADGFYLVVNVFAEKQNLNRFLIDLAKKKFQPKYFYDSGRKFYYVYLEKYDNEDEAEKARVSQYGGRYTADSWVLGVLNKL</sequence>
<dbReference type="NCBIfam" id="TIGR03519">
    <property type="entry name" value="T9SS_PorP_fam"/>
    <property type="match status" value="1"/>
</dbReference>
<dbReference type="AlphaFoldDB" id="A0A6M0CI65"/>
<keyword evidence="3" id="KW-1185">Reference proteome</keyword>
<dbReference type="Pfam" id="PF11751">
    <property type="entry name" value="PorP_SprF"/>
    <property type="match status" value="1"/>
</dbReference>
<feature type="region of interest" description="Disordered" evidence="1">
    <location>
        <begin position="323"/>
        <end position="343"/>
    </location>
</feature>
<comment type="caution">
    <text evidence="2">The sequence shown here is derived from an EMBL/GenBank/DDBJ whole genome shotgun (WGS) entry which is preliminary data.</text>
</comment>
<accession>A0A6M0CI65</accession>
<evidence type="ECO:0000313" key="3">
    <source>
        <dbReference type="Proteomes" id="UP000474296"/>
    </source>
</evidence>
<dbReference type="Proteomes" id="UP000474296">
    <property type="component" value="Unassembled WGS sequence"/>
</dbReference>
<reference evidence="2 3" key="1">
    <citation type="submission" date="2020-01" db="EMBL/GenBank/DDBJ databases">
        <title>Spongiivirga citrea KCTC 32990T.</title>
        <authorList>
            <person name="Wang G."/>
        </authorList>
    </citation>
    <scope>NUCLEOTIDE SEQUENCE [LARGE SCALE GENOMIC DNA]</scope>
    <source>
        <strain evidence="2 3">KCTC 32990</strain>
    </source>
</reference>
<gene>
    <name evidence="2" type="ORF">GWK10_10210</name>
</gene>